<evidence type="ECO:0000313" key="2">
    <source>
        <dbReference type="EMBL" id="MCD3193788.1"/>
    </source>
</evidence>
<evidence type="ECO:0000256" key="1">
    <source>
        <dbReference type="SAM" id="Phobius"/>
    </source>
</evidence>
<reference evidence="2" key="2">
    <citation type="journal article" date="2021" name="Microorganisms">
        <title>Extensive Genome Exploration of Clostridium botulinum Group III Field Strains.</title>
        <authorList>
            <person name="Fillo S."/>
            <person name="Giordani F."/>
            <person name="Tonon E."/>
            <person name="Drigo I."/>
            <person name="Anselmo A."/>
            <person name="Fortunato A."/>
            <person name="Lista F."/>
            <person name="Bano L."/>
        </authorList>
    </citation>
    <scope>NUCLEOTIDE SEQUENCE</scope>
    <source>
        <strain evidence="2">IZSVe-TV_9877_3_12</strain>
    </source>
</reference>
<keyword evidence="1" id="KW-0472">Membrane</keyword>
<keyword evidence="1" id="KW-0812">Transmembrane</keyword>
<name>A0A9Q3V7V9_CLOBO</name>
<accession>A0A9Q3V7V9</accession>
<reference evidence="2" key="1">
    <citation type="submission" date="2020-02" db="EMBL/GenBank/DDBJ databases">
        <authorList>
            <person name="Fillo S."/>
            <person name="Giordani F."/>
            <person name="Tonon E."/>
            <person name="Drigo I."/>
            <person name="Anselmo A."/>
            <person name="Fortunato A."/>
            <person name="Bano L."/>
            <person name="Lista F."/>
        </authorList>
    </citation>
    <scope>NUCLEOTIDE SEQUENCE</scope>
    <source>
        <strain evidence="2">IZSVe-TV_9877_3_12</strain>
    </source>
</reference>
<feature type="transmembrane region" description="Helical" evidence="1">
    <location>
        <begin position="7"/>
        <end position="28"/>
    </location>
</feature>
<dbReference type="InterPro" id="IPR036465">
    <property type="entry name" value="vWFA_dom_sf"/>
</dbReference>
<keyword evidence="1" id="KW-1133">Transmembrane helix</keyword>
<dbReference type="AlphaFoldDB" id="A0A9Q3V7V9"/>
<dbReference type="Proteomes" id="UP000813637">
    <property type="component" value="Unassembled WGS sequence"/>
</dbReference>
<gene>
    <name evidence="2" type="ORF">G8S53_00595</name>
</gene>
<dbReference type="EMBL" id="JAAMYB010000001">
    <property type="protein sequence ID" value="MCD3193788.1"/>
    <property type="molecule type" value="Genomic_DNA"/>
</dbReference>
<sequence>MKLNKKIISILVIVFSILIGFFEILRLWENHIDNKEKSIITTSFMISEDIYDKDKVINPLSINKTAKPIKGQGDNNEERKYTISLNATYNGIEESMENKPKDIILILDKSSSMVWNMNYLPINRIIKCNNEQEVYKVIDDYIYEKYKNDYDFYINMYNKLYKEGTFENTAMKAINKKYGKPIENNGKDIYTYYYEKIGEEIWKRSSGVNLIKAVKSFSDTVLSQKGNEINLIEFSQQISNIDYMYKYYGYYHGKGVIFLTKDNSIGDVYSYNSKLIKGSVSISEISNLNRGKCEYVSDYEGEKIIVKPWSSEDYRDEYNIYTRGDVYDLYGNSKSKVINIRQNIRENTWCINEGTIKDAKCSGRDVKEKKDIYKILEDFQWGGGTDTQSCIRVLGEELKRLKAKNNNKSKYVIFFTDGIPTGRLYKTMYPEDNEPKDLNPCILSAVDEFKKVYNENKNQDVKFISLGFSNVPIGTNEKYRDLQLSEASQLLGPLGKDNKEFLKDYCENNSNVVYIDGKNQSSGNIIQKIFGTIANKIIEEIDNVNVTDYVPADKFEVVTSKAGSPVDENGNEIKDVIVKETYKNGIKVYKVFWKNQKLRKGICKNWIFQVKAKDDYIGGNEVETNVCADIQFTNPLNNKIEKYEFNVPKVYVQPLKLGNLKEVGTIEEMIPVSFYPRPDFNINLPDNTLSKIYFKIKLSKGEHNISINFKDLINKNQIDKDKSMEIYEANNNTANLNKVKSSIKFDNKSNEFNIKNFNCEGQGEYYFVCDLKLNENDDIYIKRYISEISKDKCKNKEYKEKINTRRNEISKFGYKIYVRIDNSRKIELINIKLNILPDVV</sequence>
<dbReference type="RefSeq" id="WP_198091088.1">
    <property type="nucleotide sequence ID" value="NZ_JAAMYB010000001.1"/>
</dbReference>
<proteinExistence type="predicted"/>
<evidence type="ECO:0000313" key="3">
    <source>
        <dbReference type="Proteomes" id="UP000813637"/>
    </source>
</evidence>
<protein>
    <submittedName>
        <fullName evidence="2">Uncharacterized protein</fullName>
    </submittedName>
</protein>
<organism evidence="2 3">
    <name type="scientific">Clostridium botulinum C</name>
    <dbReference type="NCBI Taxonomy" id="36828"/>
    <lineage>
        <taxon>Bacteria</taxon>
        <taxon>Bacillati</taxon>
        <taxon>Bacillota</taxon>
        <taxon>Clostridia</taxon>
        <taxon>Eubacteriales</taxon>
        <taxon>Clostridiaceae</taxon>
        <taxon>Clostridium</taxon>
    </lineage>
</organism>
<dbReference type="Gene3D" id="3.40.50.410">
    <property type="entry name" value="von Willebrand factor, type A domain"/>
    <property type="match status" value="1"/>
</dbReference>
<comment type="caution">
    <text evidence="2">The sequence shown here is derived from an EMBL/GenBank/DDBJ whole genome shotgun (WGS) entry which is preliminary data.</text>
</comment>
<dbReference type="SUPFAM" id="SSF53300">
    <property type="entry name" value="vWA-like"/>
    <property type="match status" value="1"/>
</dbReference>